<dbReference type="AlphaFoldDB" id="A0AAV2QPW1"/>
<dbReference type="InterPro" id="IPR036939">
    <property type="entry name" value="Cu2_ascorb_mOase_N_sf"/>
</dbReference>
<comment type="similarity">
    <text evidence="2">Belongs to the copper type II ascorbate-dependent monooxygenase family.</text>
</comment>
<dbReference type="Gene3D" id="2.60.120.230">
    <property type="match status" value="1"/>
</dbReference>
<dbReference type="GO" id="GO:0005615">
    <property type="term" value="C:extracellular space"/>
    <property type="evidence" value="ECO:0007669"/>
    <property type="project" value="TreeGrafter"/>
</dbReference>
<sequence>MEDPLKCLFSPNMYVCTNNVTYFSQDKATIANNKRNKNGAIYNPKKKFKKKMKYSILRDIYVTQYVMDCSLKKGSSVTKPNVCHLIFIYIRTHDKNVKYTSASNRHEKGQLSVWHHANSACESTYYARRRGSISYESTCKNRGQSDWRLMREIQMDRGKFVVMWVHSGKAYLQDRHGAGHEEPQVDPQQDWTLIAGYENDTHTSLIMSRPYNTCDKTDQPITNDTIYLLWAYHPDDPVNPENPNPRLHYHGWRRGSVPMFLLERARDSITNNVLPFDYYRGLDRRQSSTHTWFLRNPEVQMNITTDTVYWCKLFKRPNLKQKHQIVKYEPVFSEGNNKFIQHMIVYECTSLGSELDAVLEEMSLEPGQECYQTKMAQLIYMCNHVVAAWTKGSQGMTFPPEAGYPLTPDGSKFYMMETHYNYVEGQDYIDSSGLKVTYTSQLRLQDAGVLSLGMDPNWKHLIPPKQSTVVSEGHCIAECTKSVLPYSGIHVFGTILHTHLLGRKVRLRHLRKNKEFEPIVEDGNYNIDYQEYRELQQPRHIRPGDHLITECIYNSRERGTITLGGFKTRDEMCLSFLFYWPKVDLSFCHSKPSLNTVLHSLGIQELSTDSNPITIMQPEELRGKTLEWRLLNYDWQDNFDNFQRVTSTGTFNPMCWRRGESLHPDLENEDYPYPNITEVWKPDNVCKGHRLNSRRNDENQRNLSLFGDLFAEHNVEDIMIDDQVDDKPIQRIDVDPFHQLGMFQPEYEEKVPIVEDSVNTTHKSTVSIGTRGREEHSMVTADPKLEEELQQMEKSLESEVIGRQYSQHSSTRQYNSGSAATVLTFAEFTLLIHLLLLTVCYIPNGY</sequence>
<organism evidence="10 11">
    <name type="scientific">Meganyctiphanes norvegica</name>
    <name type="common">Northern krill</name>
    <name type="synonym">Thysanopoda norvegica</name>
    <dbReference type="NCBI Taxonomy" id="48144"/>
    <lineage>
        <taxon>Eukaryota</taxon>
        <taxon>Metazoa</taxon>
        <taxon>Ecdysozoa</taxon>
        <taxon>Arthropoda</taxon>
        <taxon>Crustacea</taxon>
        <taxon>Multicrustacea</taxon>
        <taxon>Malacostraca</taxon>
        <taxon>Eumalacostraca</taxon>
        <taxon>Eucarida</taxon>
        <taxon>Euphausiacea</taxon>
        <taxon>Euphausiidae</taxon>
        <taxon>Meganyctiphanes</taxon>
    </lineage>
</organism>
<dbReference type="Gene3D" id="2.60.120.310">
    <property type="entry name" value="Copper type II, ascorbate-dependent monooxygenase, N-terminal domain"/>
    <property type="match status" value="1"/>
</dbReference>
<dbReference type="CDD" id="cd09631">
    <property type="entry name" value="DOMON_DOH"/>
    <property type="match status" value="1"/>
</dbReference>
<proteinExistence type="inferred from homology"/>
<feature type="domain" description="DOMON" evidence="9">
    <location>
        <begin position="108"/>
        <end position="233"/>
    </location>
</feature>
<evidence type="ECO:0000256" key="7">
    <source>
        <dbReference type="ARBA" id="ARBA00023157"/>
    </source>
</evidence>
<dbReference type="PROSITE" id="PS50836">
    <property type="entry name" value="DOMON"/>
    <property type="match status" value="1"/>
</dbReference>
<dbReference type="PROSITE" id="PS00085">
    <property type="entry name" value="CU2_MONOOXYGENASE_2"/>
    <property type="match status" value="1"/>
</dbReference>
<keyword evidence="11" id="KW-1185">Reference proteome</keyword>
<dbReference type="EMBL" id="CAXKWB010008137">
    <property type="protein sequence ID" value="CAL4089777.1"/>
    <property type="molecule type" value="Genomic_DNA"/>
</dbReference>
<comment type="cofactor">
    <cofactor evidence="1">
        <name>Cu(2+)</name>
        <dbReference type="ChEBI" id="CHEBI:29036"/>
    </cofactor>
</comment>
<dbReference type="InterPro" id="IPR014783">
    <property type="entry name" value="Cu2_ascorb_mOase_CS-2"/>
</dbReference>
<dbReference type="InterPro" id="IPR008977">
    <property type="entry name" value="PHM/PNGase_F_dom_sf"/>
</dbReference>
<keyword evidence="6" id="KW-0503">Monooxygenase</keyword>
<dbReference type="Pfam" id="PF03351">
    <property type="entry name" value="DOMON"/>
    <property type="match status" value="1"/>
</dbReference>
<name>A0AAV2QPW1_MEGNR</name>
<evidence type="ECO:0000256" key="3">
    <source>
        <dbReference type="ARBA" id="ARBA00022723"/>
    </source>
</evidence>
<dbReference type="GO" id="GO:0006589">
    <property type="term" value="P:octopamine biosynthetic process"/>
    <property type="evidence" value="ECO:0007669"/>
    <property type="project" value="TreeGrafter"/>
</dbReference>
<dbReference type="PANTHER" id="PTHR10157">
    <property type="entry name" value="DOPAMINE BETA HYDROXYLASE RELATED"/>
    <property type="match status" value="1"/>
</dbReference>
<gene>
    <name evidence="10" type="ORF">MNOR_LOCUS13894</name>
</gene>
<dbReference type="InterPro" id="IPR000945">
    <property type="entry name" value="DBH-like"/>
</dbReference>
<dbReference type="InterPro" id="IPR005018">
    <property type="entry name" value="DOMON_domain"/>
</dbReference>
<dbReference type="SUPFAM" id="SSF49344">
    <property type="entry name" value="CBD9-like"/>
    <property type="match status" value="1"/>
</dbReference>
<keyword evidence="8" id="KW-0325">Glycoprotein</keyword>
<evidence type="ECO:0000256" key="4">
    <source>
        <dbReference type="ARBA" id="ARBA00023002"/>
    </source>
</evidence>
<dbReference type="InterPro" id="IPR014784">
    <property type="entry name" value="Cu2_ascorb_mOase-like_C"/>
</dbReference>
<keyword evidence="4" id="KW-0560">Oxidoreductase</keyword>
<accession>A0AAV2QPW1</accession>
<dbReference type="GO" id="GO:0030667">
    <property type="term" value="C:secretory granule membrane"/>
    <property type="evidence" value="ECO:0007669"/>
    <property type="project" value="TreeGrafter"/>
</dbReference>
<evidence type="ECO:0000313" key="10">
    <source>
        <dbReference type="EMBL" id="CAL4089777.1"/>
    </source>
</evidence>
<evidence type="ECO:0000313" key="11">
    <source>
        <dbReference type="Proteomes" id="UP001497623"/>
    </source>
</evidence>
<dbReference type="InterPro" id="IPR000323">
    <property type="entry name" value="Cu2_ascorb_mOase_N"/>
</dbReference>
<dbReference type="Pfam" id="PF03712">
    <property type="entry name" value="Cu2_monoox_C"/>
    <property type="match status" value="1"/>
</dbReference>
<dbReference type="GO" id="GO:0004500">
    <property type="term" value="F:dopamine beta-monooxygenase activity"/>
    <property type="evidence" value="ECO:0007669"/>
    <property type="project" value="InterPro"/>
</dbReference>
<dbReference type="SUPFAM" id="SSF49742">
    <property type="entry name" value="PHM/PNGase F"/>
    <property type="match status" value="2"/>
</dbReference>
<dbReference type="GO" id="GO:0042420">
    <property type="term" value="P:dopamine catabolic process"/>
    <property type="evidence" value="ECO:0007669"/>
    <property type="project" value="TreeGrafter"/>
</dbReference>
<comment type="caution">
    <text evidence="10">The sequence shown here is derived from an EMBL/GenBank/DDBJ whole genome shotgun (WGS) entry which is preliminary data.</text>
</comment>
<keyword evidence="7" id="KW-1015">Disulfide bond</keyword>
<evidence type="ECO:0000256" key="2">
    <source>
        <dbReference type="ARBA" id="ARBA00010676"/>
    </source>
</evidence>
<feature type="non-terminal residue" evidence="10">
    <location>
        <position position="846"/>
    </location>
</feature>
<keyword evidence="5" id="KW-0186">Copper</keyword>
<dbReference type="InterPro" id="IPR045266">
    <property type="entry name" value="DOH_DOMON"/>
</dbReference>
<dbReference type="Pfam" id="PF01082">
    <property type="entry name" value="Cu2_monooxygen"/>
    <property type="match status" value="1"/>
</dbReference>
<reference evidence="10 11" key="1">
    <citation type="submission" date="2024-05" db="EMBL/GenBank/DDBJ databases">
        <authorList>
            <person name="Wallberg A."/>
        </authorList>
    </citation>
    <scope>NUCLEOTIDE SEQUENCE [LARGE SCALE GENOMIC DNA]</scope>
</reference>
<dbReference type="Gene3D" id="2.60.40.1210">
    <property type="entry name" value="Cellobiose dehydrogenase, cytochrome domain"/>
    <property type="match status" value="1"/>
</dbReference>
<evidence type="ECO:0000256" key="1">
    <source>
        <dbReference type="ARBA" id="ARBA00001973"/>
    </source>
</evidence>
<dbReference type="InterPro" id="IPR024548">
    <property type="entry name" value="Cu2_monoox_C"/>
</dbReference>
<evidence type="ECO:0000259" key="9">
    <source>
        <dbReference type="PROSITE" id="PS50836"/>
    </source>
</evidence>
<protein>
    <recommendedName>
        <fullName evidence="9">DOMON domain-containing protein</fullName>
    </recommendedName>
</protein>
<dbReference type="GO" id="GO:0042421">
    <property type="term" value="P:norepinephrine biosynthetic process"/>
    <property type="evidence" value="ECO:0007669"/>
    <property type="project" value="TreeGrafter"/>
</dbReference>
<evidence type="ECO:0000256" key="6">
    <source>
        <dbReference type="ARBA" id="ARBA00023033"/>
    </source>
</evidence>
<keyword evidence="3" id="KW-0479">Metal-binding</keyword>
<evidence type="ECO:0000256" key="8">
    <source>
        <dbReference type="ARBA" id="ARBA00023180"/>
    </source>
</evidence>
<evidence type="ECO:0000256" key="5">
    <source>
        <dbReference type="ARBA" id="ARBA00023008"/>
    </source>
</evidence>
<dbReference type="PANTHER" id="PTHR10157:SF40">
    <property type="entry name" value="MOXD1 HOMOLOG 2"/>
    <property type="match status" value="1"/>
</dbReference>
<dbReference type="GO" id="GO:0005507">
    <property type="term" value="F:copper ion binding"/>
    <property type="evidence" value="ECO:0007669"/>
    <property type="project" value="InterPro"/>
</dbReference>
<dbReference type="Proteomes" id="UP001497623">
    <property type="component" value="Unassembled WGS sequence"/>
</dbReference>
<dbReference type="FunFam" id="2.60.120.230:FF:000001">
    <property type="entry name" value="Monooxygenase, DBH-like 1"/>
    <property type="match status" value="1"/>
</dbReference>